<sequence>MVEALLANAAILLGLAMILWAVAVQIDDVSFVDAYWGGGMAVMAAVSWLRLFDPGPLASLLMAMTVIWGMRLCIHLLIRWRREGEDKRYARILRKDREKGRFASAALTKIFLSQSVLLFLVSSPAQYGILEASSLTPISGLALYGLGLWAIGIVFEWLGDWQLARFKANPANRGKVMDRGLWRYTRHPNYFGDACVWWGIWIAAASAGWWVAAVTVIGPLFLTLTLTKWSGAPLLERGMKASRPGYDEYKARTSAFFPLPPRKRSSRSREGV</sequence>
<dbReference type="InterPro" id="IPR010721">
    <property type="entry name" value="UstE-like"/>
</dbReference>
<keyword evidence="1" id="KW-1133">Transmembrane helix</keyword>
<dbReference type="PROSITE" id="PS50244">
    <property type="entry name" value="S5A_REDUCTASE"/>
    <property type="match status" value="1"/>
</dbReference>
<keyword evidence="1" id="KW-0812">Transmembrane</keyword>
<feature type="transmembrane region" description="Helical" evidence="1">
    <location>
        <begin position="6"/>
        <end position="24"/>
    </location>
</feature>
<dbReference type="PANTHER" id="PTHR32251:SF17">
    <property type="entry name" value="STEROID 5-ALPHA REDUCTASE C-TERMINAL DOMAIN-CONTAINING PROTEIN"/>
    <property type="match status" value="1"/>
</dbReference>
<keyword evidence="2" id="KW-0614">Plasmid</keyword>
<evidence type="ECO:0000313" key="2">
    <source>
        <dbReference type="EMBL" id="USA63224.1"/>
    </source>
</evidence>
<evidence type="ECO:0000313" key="3">
    <source>
        <dbReference type="Proteomes" id="UP001056619"/>
    </source>
</evidence>
<feature type="transmembrane region" description="Helical" evidence="1">
    <location>
        <begin position="101"/>
        <end position="121"/>
    </location>
</feature>
<proteinExistence type="predicted"/>
<evidence type="ECO:0000256" key="1">
    <source>
        <dbReference type="SAM" id="Phobius"/>
    </source>
</evidence>
<keyword evidence="3" id="KW-1185">Reference proteome</keyword>
<dbReference type="EMBL" id="CP098495">
    <property type="protein sequence ID" value="USA63224.1"/>
    <property type="molecule type" value="Genomic_DNA"/>
</dbReference>
<organism evidence="2 3">
    <name type="scientific">Qipengyuania citrea</name>
    <dbReference type="NCBI Taxonomy" id="225971"/>
    <lineage>
        <taxon>Bacteria</taxon>
        <taxon>Pseudomonadati</taxon>
        <taxon>Pseudomonadota</taxon>
        <taxon>Alphaproteobacteria</taxon>
        <taxon>Sphingomonadales</taxon>
        <taxon>Erythrobacteraceae</taxon>
        <taxon>Qipengyuania</taxon>
    </lineage>
</organism>
<keyword evidence="1" id="KW-0472">Membrane</keyword>
<feature type="transmembrane region" description="Helical" evidence="1">
    <location>
        <begin position="141"/>
        <end position="159"/>
    </location>
</feature>
<dbReference type="Pfam" id="PF06966">
    <property type="entry name" value="DUF1295"/>
    <property type="match status" value="1"/>
</dbReference>
<reference evidence="2 3" key="1">
    <citation type="submission" date="2022-06" db="EMBL/GenBank/DDBJ databases">
        <authorList>
            <person name="Liu G."/>
        </authorList>
    </citation>
    <scope>NUCLEOTIDE SEQUENCE [LARGE SCALE GENOMIC DNA]</scope>
    <source>
        <strain evidence="2 3">E4</strain>
        <plasmid evidence="2 3">plas1</plasmid>
    </source>
</reference>
<dbReference type="Gene3D" id="1.20.120.1630">
    <property type="match status" value="1"/>
</dbReference>
<gene>
    <name evidence="2" type="ORF">NCF85_15590</name>
</gene>
<feature type="transmembrane region" description="Helical" evidence="1">
    <location>
        <begin position="190"/>
        <end position="210"/>
    </location>
</feature>
<geneLocation type="plasmid" evidence="2 3">
    <name>plas1</name>
</geneLocation>
<protein>
    <submittedName>
        <fullName evidence="2">DUF1295 domain-containing protein</fullName>
    </submittedName>
</protein>
<name>A0ABY4UAW1_9SPHN</name>
<dbReference type="Proteomes" id="UP001056619">
    <property type="component" value="Plasmid plas1"/>
</dbReference>
<dbReference type="PANTHER" id="PTHR32251">
    <property type="entry name" value="3-OXO-5-ALPHA-STEROID 4-DEHYDROGENASE"/>
    <property type="match status" value="1"/>
</dbReference>
<feature type="transmembrane region" description="Helical" evidence="1">
    <location>
        <begin position="57"/>
        <end position="80"/>
    </location>
</feature>
<accession>A0ABY4UAW1</accession>